<dbReference type="SUPFAM" id="SSF48019">
    <property type="entry name" value="post-AAA+ oligomerization domain-like"/>
    <property type="match status" value="1"/>
</dbReference>
<evidence type="ECO:0000256" key="2">
    <source>
        <dbReference type="ARBA" id="ARBA00017703"/>
    </source>
</evidence>
<feature type="domain" description="DNA polymerase III subunit delta C-terminal" evidence="11">
    <location>
        <begin position="227"/>
        <end position="343"/>
    </location>
</feature>
<dbReference type="GO" id="GO:0006261">
    <property type="term" value="P:DNA-templated DNA replication"/>
    <property type="evidence" value="ECO:0007669"/>
    <property type="project" value="TreeGrafter"/>
</dbReference>
<dbReference type="GO" id="GO:0003677">
    <property type="term" value="F:DNA binding"/>
    <property type="evidence" value="ECO:0007669"/>
    <property type="project" value="InterPro"/>
</dbReference>
<reference evidence="12 13" key="1">
    <citation type="journal article" date="2011" name="Front. Microbiol.">
        <title>Genomic signatures of strain selection and enhancement in Bacillus atrophaeus var. globigii, a historical biowarfare simulant.</title>
        <authorList>
            <person name="Gibbons H.S."/>
            <person name="Broomall S.M."/>
            <person name="McNew L.A."/>
            <person name="Daligault H."/>
            <person name="Chapman C."/>
            <person name="Bruce D."/>
            <person name="Karavis M."/>
            <person name="Krepps M."/>
            <person name="McGregor P.A."/>
            <person name="Hong C."/>
            <person name="Park K.H."/>
            <person name="Akmal A."/>
            <person name="Feldman A."/>
            <person name="Lin J.S."/>
            <person name="Chang W.E."/>
            <person name="Higgs B.W."/>
            <person name="Demirev P."/>
            <person name="Lindquist J."/>
            <person name="Liem A."/>
            <person name="Fochler E."/>
            <person name="Read T.D."/>
            <person name="Tapia R."/>
            <person name="Johnson S."/>
            <person name="Bishop-Lilly K.A."/>
            <person name="Detter C."/>
            <person name="Han C."/>
            <person name="Sozhamannan S."/>
            <person name="Rosenzweig C.N."/>
            <person name="Skowronski E.W."/>
        </authorList>
    </citation>
    <scope>NUCLEOTIDE SEQUENCE [LARGE SCALE GENOMIC DNA]</scope>
    <source>
        <strain evidence="12 13">CL-SP19</strain>
    </source>
</reference>
<dbReference type="SUPFAM" id="SSF52540">
    <property type="entry name" value="P-loop containing nucleoside triphosphate hydrolases"/>
    <property type="match status" value="1"/>
</dbReference>
<evidence type="ECO:0000313" key="12">
    <source>
        <dbReference type="EMBL" id="RUO77224.1"/>
    </source>
</evidence>
<comment type="caution">
    <text evidence="12">The sequence shown here is derived from an EMBL/GenBank/DDBJ whole genome shotgun (WGS) entry which is preliminary data.</text>
</comment>
<evidence type="ECO:0000256" key="5">
    <source>
        <dbReference type="ARBA" id="ARBA00022705"/>
    </source>
</evidence>
<evidence type="ECO:0000256" key="8">
    <source>
        <dbReference type="ARBA" id="ARBA00049244"/>
    </source>
</evidence>
<organism evidence="12 13">
    <name type="scientific">Idiomarina seosinensis</name>
    <dbReference type="NCBI Taxonomy" id="281739"/>
    <lineage>
        <taxon>Bacteria</taxon>
        <taxon>Pseudomonadati</taxon>
        <taxon>Pseudomonadota</taxon>
        <taxon>Gammaproteobacteria</taxon>
        <taxon>Alteromonadales</taxon>
        <taxon>Idiomarinaceae</taxon>
        <taxon>Idiomarina</taxon>
    </lineage>
</organism>
<comment type="similarity">
    <text evidence="7">Belongs to the DNA polymerase HolA subunit family.</text>
</comment>
<dbReference type="Pfam" id="PF14840">
    <property type="entry name" value="DNA_pol3_delt_C"/>
    <property type="match status" value="1"/>
</dbReference>
<dbReference type="EMBL" id="PIQF01000001">
    <property type="protein sequence ID" value="RUO77224.1"/>
    <property type="molecule type" value="Genomic_DNA"/>
</dbReference>
<dbReference type="GO" id="GO:0003887">
    <property type="term" value="F:DNA-directed DNA polymerase activity"/>
    <property type="evidence" value="ECO:0007669"/>
    <property type="project" value="UniProtKB-UniRule"/>
</dbReference>
<proteinExistence type="inferred from homology"/>
<dbReference type="InterPro" id="IPR027417">
    <property type="entry name" value="P-loop_NTPase"/>
</dbReference>
<comment type="catalytic activity">
    <reaction evidence="8">
        <text>DNA(n) + a 2'-deoxyribonucleoside 5'-triphosphate = DNA(n+1) + diphosphate</text>
        <dbReference type="Rhea" id="RHEA:22508"/>
        <dbReference type="Rhea" id="RHEA-COMP:17339"/>
        <dbReference type="Rhea" id="RHEA-COMP:17340"/>
        <dbReference type="ChEBI" id="CHEBI:33019"/>
        <dbReference type="ChEBI" id="CHEBI:61560"/>
        <dbReference type="ChEBI" id="CHEBI:173112"/>
        <dbReference type="EC" id="2.7.7.7"/>
    </reaction>
</comment>
<evidence type="ECO:0000256" key="1">
    <source>
        <dbReference type="ARBA" id="ARBA00012417"/>
    </source>
</evidence>
<keyword evidence="3" id="KW-0808">Transferase</keyword>
<gene>
    <name evidence="12" type="primary">holA</name>
    <name evidence="12" type="ORF">CWI81_01650</name>
</gene>
<keyword evidence="5" id="KW-0235">DNA replication</keyword>
<dbReference type="AlphaFoldDB" id="A0A432ZH59"/>
<dbReference type="EC" id="2.7.7.7" evidence="1 9"/>
<evidence type="ECO:0000256" key="4">
    <source>
        <dbReference type="ARBA" id="ARBA00022695"/>
    </source>
</evidence>
<evidence type="ECO:0000256" key="7">
    <source>
        <dbReference type="ARBA" id="ARBA00034754"/>
    </source>
</evidence>
<evidence type="ECO:0000259" key="11">
    <source>
        <dbReference type="Pfam" id="PF14840"/>
    </source>
</evidence>
<dbReference type="NCBIfam" id="TIGR01128">
    <property type="entry name" value="holA"/>
    <property type="match status" value="1"/>
</dbReference>
<name>A0A432ZH59_9GAMM</name>
<keyword evidence="6" id="KW-0239">DNA-directed DNA polymerase</keyword>
<dbReference type="GO" id="GO:0009360">
    <property type="term" value="C:DNA polymerase III complex"/>
    <property type="evidence" value="ECO:0007669"/>
    <property type="project" value="UniProtKB-UniRule"/>
</dbReference>
<keyword evidence="13" id="KW-1185">Reference proteome</keyword>
<evidence type="ECO:0000256" key="3">
    <source>
        <dbReference type="ARBA" id="ARBA00022679"/>
    </source>
</evidence>
<dbReference type="Gene3D" id="3.40.50.300">
    <property type="entry name" value="P-loop containing nucleotide triphosphate hydrolases"/>
    <property type="match status" value="1"/>
</dbReference>
<dbReference type="OrthoDB" id="9770982at2"/>
<evidence type="ECO:0000313" key="13">
    <source>
        <dbReference type="Proteomes" id="UP000287908"/>
    </source>
</evidence>
<dbReference type="InterPro" id="IPR010372">
    <property type="entry name" value="DNA_pol3_delta_N"/>
</dbReference>
<dbReference type="CDD" id="cd18138">
    <property type="entry name" value="HLD_clamp_pol_III_delta"/>
    <property type="match status" value="1"/>
</dbReference>
<dbReference type="Gene3D" id="1.20.272.10">
    <property type="match status" value="1"/>
</dbReference>
<evidence type="ECO:0000256" key="9">
    <source>
        <dbReference type="NCBIfam" id="TIGR01128"/>
    </source>
</evidence>
<feature type="domain" description="DNA polymerase III delta N-terminal" evidence="10">
    <location>
        <begin position="23"/>
        <end position="141"/>
    </location>
</feature>
<dbReference type="RefSeq" id="WP_126783496.1">
    <property type="nucleotide sequence ID" value="NZ_PIQF01000001.1"/>
</dbReference>
<evidence type="ECO:0000256" key="6">
    <source>
        <dbReference type="ARBA" id="ARBA00022932"/>
    </source>
</evidence>
<sequence length="359" mass="41356">MPNLYPEQLTKTLKQQPLPPVLLIFGEEPLLRQDTLLSLRQHLKQQFGEQQMERQHWIQDNDFDWQQLTSSGQSMNLFSCFTLVELELPDNKPGREGSEALAAYCNNLPQDQLLVVIGNRLKKEQQNSRWFKALSQHGWLVRTPTPDRARLPGFIHQRAQSYGLSLETDAVELLATWFEGSLAAMDQELQKWALLSNDTAAGNTTMTLTDVRQYMQDVSHFDAFSLQESLLQNDFSQAAHRLHRLFEEDVDLHQLLWVFQREVQTLSQLQIAQRMQLETNSIFRQQMIWSSQQRQYSQRAQQLSGTALEQARALLQRLELALKDESGEHPEVLFLHCLSLICVGPHVPAITQQLALMAS</sequence>
<evidence type="ECO:0000259" key="10">
    <source>
        <dbReference type="Pfam" id="PF06144"/>
    </source>
</evidence>
<accession>A0A432ZH59</accession>
<dbReference type="Pfam" id="PF06144">
    <property type="entry name" value="DNA_pol3_delta"/>
    <property type="match status" value="1"/>
</dbReference>
<dbReference type="InterPro" id="IPR032780">
    <property type="entry name" value="DNA_pol3_delt_C"/>
</dbReference>
<dbReference type="InterPro" id="IPR005790">
    <property type="entry name" value="DNA_polIII_delta"/>
</dbReference>
<dbReference type="PANTHER" id="PTHR34388:SF1">
    <property type="entry name" value="DNA POLYMERASE III SUBUNIT DELTA"/>
    <property type="match status" value="1"/>
</dbReference>
<protein>
    <recommendedName>
        <fullName evidence="2 9">DNA polymerase III subunit delta</fullName>
        <ecNumber evidence="1 9">2.7.7.7</ecNumber>
    </recommendedName>
</protein>
<keyword evidence="4" id="KW-0548">Nucleotidyltransferase</keyword>
<dbReference type="InterPro" id="IPR008921">
    <property type="entry name" value="DNA_pol3_clamp-load_cplx_C"/>
</dbReference>
<dbReference type="Proteomes" id="UP000287908">
    <property type="component" value="Unassembled WGS sequence"/>
</dbReference>
<dbReference type="PANTHER" id="PTHR34388">
    <property type="entry name" value="DNA POLYMERASE III SUBUNIT DELTA"/>
    <property type="match status" value="1"/>
</dbReference>
<dbReference type="Gene3D" id="1.10.8.60">
    <property type="match status" value="1"/>
</dbReference>